<dbReference type="Proteomes" id="UP000050443">
    <property type="component" value="Unassembled WGS sequence"/>
</dbReference>
<dbReference type="OrthoDB" id="657710at2"/>
<evidence type="ECO:0000256" key="1">
    <source>
        <dbReference type="SAM" id="SignalP"/>
    </source>
</evidence>
<proteinExistence type="predicted"/>
<gene>
    <name evidence="2" type="ORF">RC62_90</name>
</gene>
<dbReference type="AlphaFoldDB" id="A0A0Q0SG68"/>
<accession>A0A0Q0SG68</accession>
<feature type="signal peptide" evidence="1">
    <location>
        <begin position="1"/>
        <end position="19"/>
    </location>
</feature>
<name>A0A0Q0SG68_9FLAO</name>
<organism evidence="2 3">
    <name type="scientific">Flavobacterium aquidurense</name>
    <dbReference type="NCBI Taxonomy" id="362413"/>
    <lineage>
        <taxon>Bacteria</taxon>
        <taxon>Pseudomonadati</taxon>
        <taxon>Bacteroidota</taxon>
        <taxon>Flavobacteriia</taxon>
        <taxon>Flavobacteriales</taxon>
        <taxon>Flavobacteriaceae</taxon>
        <taxon>Flavobacterium</taxon>
    </lineage>
</organism>
<keyword evidence="1" id="KW-0732">Signal</keyword>
<protein>
    <submittedName>
        <fullName evidence="2">Uncharacterized protein</fullName>
    </submittedName>
</protein>
<evidence type="ECO:0000313" key="3">
    <source>
        <dbReference type="Proteomes" id="UP000050443"/>
    </source>
</evidence>
<sequence length="305" mass="34696">MKKLFYFLIVSFFYSTLHAQITAEIPVEKSLPILQTNSDTPVQDYDAEDLPWHGRRFKVSAGVFFPTNNTEVEVGSNNGNFGNLIDFENDLGFKKNTVSFAGAFEWRISRRSRLGAEYFYLKRTATKTLQKEIEFGDHTYPINATVSAFLDNQIYRITYGYAFVSKPTYEIGALIGAHVMFADVGLKLEGATAQAEYRDNFDFTAPLPDLGIWSEIVLAKNWGLYVNANYFALKVNDIDGRILSYNVSVLYNVYKNFSLTAGYTGLNIRVDVEKERLNGFFKWGYNGPTVTATYAFGNHVKFYKH</sequence>
<dbReference type="STRING" id="362413.RC62_90"/>
<comment type="caution">
    <text evidence="2">The sequence shown here is derived from an EMBL/GenBank/DDBJ whole genome shotgun (WGS) entry which is preliminary data.</text>
</comment>
<dbReference type="RefSeq" id="WP_055091527.1">
    <property type="nucleotide sequence ID" value="NZ_JRLF01000001.1"/>
</dbReference>
<dbReference type="PATRIC" id="fig|362413.3.peg.91"/>
<feature type="chain" id="PRO_5006183924" evidence="1">
    <location>
        <begin position="20"/>
        <end position="305"/>
    </location>
</feature>
<dbReference type="EMBL" id="JRLF01000001">
    <property type="protein sequence ID" value="KQB43600.1"/>
    <property type="molecule type" value="Genomic_DNA"/>
</dbReference>
<reference evidence="2 3" key="1">
    <citation type="submission" date="2014-09" db="EMBL/GenBank/DDBJ databases">
        <title>Genome sequence of Flavobacterium aquidurense RC62.</title>
        <authorList>
            <person name="Kim J.F."/>
            <person name="Kwak M.-J."/>
        </authorList>
    </citation>
    <scope>NUCLEOTIDE SEQUENCE [LARGE SCALE GENOMIC DNA]</scope>
    <source>
        <strain evidence="2 3">RC62</strain>
    </source>
</reference>
<evidence type="ECO:0000313" key="2">
    <source>
        <dbReference type="EMBL" id="KQB43600.1"/>
    </source>
</evidence>